<feature type="binding site" evidence="1">
    <location>
        <begin position="113"/>
        <end position="114"/>
    </location>
    <ligand>
        <name>S-adenosyl-L-methionine</name>
        <dbReference type="ChEBI" id="CHEBI:59789"/>
    </ligand>
</feature>
<accession>A0A4R2FBV3</accession>
<evidence type="ECO:0000313" key="2">
    <source>
        <dbReference type="EMBL" id="TCN84234.1"/>
    </source>
</evidence>
<keyword evidence="1 2" id="KW-0489">Methyltransferase</keyword>
<dbReference type="EC" id="2.1.1.242" evidence="1"/>
<evidence type="ECO:0000256" key="1">
    <source>
        <dbReference type="HAMAP-Rule" id="MF_01523"/>
    </source>
</evidence>
<comment type="subcellular location">
    <subcellularLocation>
        <location evidence="1">Cytoplasm</location>
    </subcellularLocation>
</comment>
<gene>
    <name evidence="1" type="primary">rsmJ</name>
    <name evidence="2" type="ORF">EDC91_1127</name>
</gene>
<organism evidence="2 3">
    <name type="scientific">Shewanella fodinae</name>
    <dbReference type="NCBI Taxonomy" id="552357"/>
    <lineage>
        <taxon>Bacteria</taxon>
        <taxon>Pseudomonadati</taxon>
        <taxon>Pseudomonadota</taxon>
        <taxon>Gammaproteobacteria</taxon>
        <taxon>Alteromonadales</taxon>
        <taxon>Shewanellaceae</taxon>
        <taxon>Shewanella</taxon>
    </lineage>
</organism>
<dbReference type="HAMAP" id="MF_01523">
    <property type="entry name" value="16SrRNA_methyltr_J"/>
    <property type="match status" value="1"/>
</dbReference>
<keyword evidence="1" id="KW-0698">rRNA processing</keyword>
<feature type="binding site" evidence="1">
    <location>
        <begin position="129"/>
        <end position="130"/>
    </location>
    <ligand>
        <name>S-adenosyl-L-methionine</name>
        <dbReference type="ChEBI" id="CHEBI:59789"/>
    </ligand>
</feature>
<protein>
    <recommendedName>
        <fullName evidence="1">Ribosomal RNA small subunit methyltransferase J</fullName>
        <ecNumber evidence="1">2.1.1.242</ecNumber>
    </recommendedName>
    <alternativeName>
        <fullName evidence="1">16S rRNA m2G1516 methyltransferase</fullName>
    </alternativeName>
    <alternativeName>
        <fullName evidence="1">rRNA (guanine-N(2)-)-methyltransferase</fullName>
    </alternativeName>
</protein>
<comment type="catalytic activity">
    <reaction evidence="1">
        <text>guanosine(1516) in 16S rRNA + S-adenosyl-L-methionine = N(2)-methylguanosine(1516) in 16S rRNA + S-adenosyl-L-homocysteine + H(+)</text>
        <dbReference type="Rhea" id="RHEA:43220"/>
        <dbReference type="Rhea" id="RHEA-COMP:10412"/>
        <dbReference type="Rhea" id="RHEA-COMP:10413"/>
        <dbReference type="ChEBI" id="CHEBI:15378"/>
        <dbReference type="ChEBI" id="CHEBI:57856"/>
        <dbReference type="ChEBI" id="CHEBI:59789"/>
        <dbReference type="ChEBI" id="CHEBI:74269"/>
        <dbReference type="ChEBI" id="CHEBI:74481"/>
        <dbReference type="EC" id="2.1.1.242"/>
    </reaction>
</comment>
<dbReference type="Gene3D" id="3.40.1630.10">
    <property type="entry name" value="YhiQ-like domain"/>
    <property type="match status" value="1"/>
</dbReference>
<dbReference type="SUPFAM" id="SSF53335">
    <property type="entry name" value="S-adenosyl-L-methionine-dependent methyltransferases"/>
    <property type="match status" value="1"/>
</dbReference>
<keyword evidence="1" id="KW-0963">Cytoplasm</keyword>
<reference evidence="2 3" key="1">
    <citation type="submission" date="2019-03" db="EMBL/GenBank/DDBJ databases">
        <title>Freshwater and sediment microbial communities from various areas in North America, analyzing microbe dynamics in response to fracking.</title>
        <authorList>
            <person name="Lamendella R."/>
        </authorList>
    </citation>
    <scope>NUCLEOTIDE SEQUENCE [LARGE SCALE GENOMIC DNA]</scope>
    <source>
        <strain evidence="2 3">74A</strain>
    </source>
</reference>
<comment type="caution">
    <text evidence="1">Lacks conserved residue(s) required for the propagation of feature annotation.</text>
</comment>
<dbReference type="Pfam" id="PF04445">
    <property type="entry name" value="SAM_MT"/>
    <property type="match status" value="1"/>
</dbReference>
<dbReference type="EMBL" id="SLWF01000012">
    <property type="protein sequence ID" value="TCN84234.1"/>
    <property type="molecule type" value="Genomic_DNA"/>
</dbReference>
<dbReference type="GO" id="GO:0005737">
    <property type="term" value="C:cytoplasm"/>
    <property type="evidence" value="ECO:0007669"/>
    <property type="project" value="UniProtKB-SubCell"/>
</dbReference>
<evidence type="ECO:0000313" key="3">
    <source>
        <dbReference type="Proteomes" id="UP000294832"/>
    </source>
</evidence>
<dbReference type="OrthoDB" id="3191794at2"/>
<feature type="binding site" evidence="1">
    <location>
        <position position="184"/>
    </location>
    <ligand>
        <name>S-adenosyl-L-methionine</name>
        <dbReference type="ChEBI" id="CHEBI:59789"/>
    </ligand>
</feature>
<comment type="similarity">
    <text evidence="1">Belongs to the methyltransferase superfamily. RsmJ family.</text>
</comment>
<dbReference type="InterPro" id="IPR007536">
    <property type="entry name" value="16SrRNA_methylTrfase_J"/>
</dbReference>
<sequence>MRLTLLYPRNHLNAPVTTVYFDQNQPQLGELLAPYPLLFDADAPFEMKLIDGKLNLLKRDEPKLGGVHVDFTSGAVAHRRKYGGGRGQEIAKAAGLKQGACPTILDSTAGLGRDAFVLASLGCRVWLIERHPMVATLLADGLNRAYADEEIGIWMQQRMQLLPWGTKLTNINPQQLPIDVVYLDPMYPHRDNSAQVKKEMRVFQHLVGADGDAAQLLQPALTLASKRVVVKRPDYAENLDNTPPTLVIAMKKNRFDVYVKAARPNEANSRLVK</sequence>
<keyword evidence="1" id="KW-0949">S-adenosyl-L-methionine</keyword>
<dbReference type="PANTHER" id="PTHR36112">
    <property type="entry name" value="RIBOSOMAL RNA SMALL SUBUNIT METHYLTRANSFERASE J"/>
    <property type="match status" value="1"/>
</dbReference>
<keyword evidence="3" id="KW-1185">Reference proteome</keyword>
<comment type="function">
    <text evidence="1">Specifically methylates the guanosine in position 1516 of 16S rRNA.</text>
</comment>
<proteinExistence type="inferred from homology"/>
<dbReference type="InterPro" id="IPR029063">
    <property type="entry name" value="SAM-dependent_MTases_sf"/>
</dbReference>
<keyword evidence="1 2" id="KW-0808">Transferase</keyword>
<comment type="caution">
    <text evidence="2">The sequence shown here is derived from an EMBL/GenBank/DDBJ whole genome shotgun (WGS) entry which is preliminary data.</text>
</comment>
<dbReference type="PANTHER" id="PTHR36112:SF1">
    <property type="entry name" value="RIBOSOMAL RNA SMALL SUBUNIT METHYLTRANSFERASE J"/>
    <property type="match status" value="1"/>
</dbReference>
<dbReference type="Proteomes" id="UP000294832">
    <property type="component" value="Unassembled WGS sequence"/>
</dbReference>
<name>A0A4R2FBV3_9GAMM</name>
<dbReference type="AlphaFoldDB" id="A0A4R2FBV3"/>
<dbReference type="GO" id="GO:0008990">
    <property type="term" value="F:rRNA (guanine-N2-)-methyltransferase activity"/>
    <property type="evidence" value="ECO:0007669"/>
    <property type="project" value="UniProtKB-UniRule"/>
</dbReference>
<dbReference type="Gene3D" id="3.40.50.150">
    <property type="entry name" value="Vaccinia Virus protein VP39"/>
    <property type="match status" value="1"/>
</dbReference>